<dbReference type="OrthoDB" id="4838853at2759"/>
<keyword evidence="1" id="KW-0472">Membrane</keyword>
<feature type="transmembrane region" description="Helical" evidence="1">
    <location>
        <begin position="44"/>
        <end position="67"/>
    </location>
</feature>
<organism evidence="2 3">
    <name type="scientific">Exophiala sideris</name>
    <dbReference type="NCBI Taxonomy" id="1016849"/>
    <lineage>
        <taxon>Eukaryota</taxon>
        <taxon>Fungi</taxon>
        <taxon>Dikarya</taxon>
        <taxon>Ascomycota</taxon>
        <taxon>Pezizomycotina</taxon>
        <taxon>Eurotiomycetes</taxon>
        <taxon>Chaetothyriomycetidae</taxon>
        <taxon>Chaetothyriales</taxon>
        <taxon>Herpotrichiellaceae</taxon>
        <taxon>Exophiala</taxon>
    </lineage>
</organism>
<feature type="transmembrane region" description="Helical" evidence="1">
    <location>
        <begin position="265"/>
        <end position="285"/>
    </location>
</feature>
<proteinExistence type="predicted"/>
<protein>
    <submittedName>
        <fullName evidence="2">Uncharacterized protein</fullName>
    </submittedName>
</protein>
<keyword evidence="1" id="KW-0812">Transmembrane</keyword>
<sequence length="317" mass="35262">MSTPAETNGWHNPGVENGIDLSGSNATPSGTGLPYRVTGHRRGWAIWFAFFCFDGCVLPIILFYGLWYGSKLSHWTILAILTSLSFWTSYHKWFSRGYRLFIKRDPKFRPINGNRWAFDCSYYILSLALLIMILELVIATSTKNVPVRVISMAPPSVAYTIGIYMLIQNTAHCLKVRTPVTLSSIKRGSVTPPPLFTVMEDVFAADGCHMGLPAREAMVALYNGNPKFRRSLMLWSWIWCFWMLAVAIAMSIAVGETSQTTGFGIAYGVTFPSIVVMAVITAWWMDRQDAKGAFSVSAGQGKILSGSSMRDPARSRP</sequence>
<dbReference type="HOGENOM" id="CLU_038384_0_1_1"/>
<feature type="transmembrane region" description="Helical" evidence="1">
    <location>
        <begin position="232"/>
        <end position="253"/>
    </location>
</feature>
<reference evidence="2 3" key="1">
    <citation type="submission" date="2015-01" db="EMBL/GenBank/DDBJ databases">
        <title>The Genome Sequence of Exophiala sideris CBS121828.</title>
        <authorList>
            <consortium name="The Broad Institute Genomics Platform"/>
            <person name="Cuomo C."/>
            <person name="de Hoog S."/>
            <person name="Gorbushina A."/>
            <person name="Stielow B."/>
            <person name="Teixiera M."/>
            <person name="Abouelleil A."/>
            <person name="Chapman S.B."/>
            <person name="Priest M."/>
            <person name="Young S.K."/>
            <person name="Wortman J."/>
            <person name="Nusbaum C."/>
            <person name="Birren B."/>
        </authorList>
    </citation>
    <scope>NUCLEOTIDE SEQUENCE [LARGE SCALE GENOMIC DNA]</scope>
    <source>
        <strain evidence="2 3">CBS 121828</strain>
    </source>
</reference>
<feature type="transmembrane region" description="Helical" evidence="1">
    <location>
        <begin position="73"/>
        <end position="95"/>
    </location>
</feature>
<dbReference type="STRING" id="1016849.A0A0D1WAE5"/>
<dbReference type="EMBL" id="KN846951">
    <property type="protein sequence ID" value="KIV85795.1"/>
    <property type="molecule type" value="Genomic_DNA"/>
</dbReference>
<dbReference type="AlphaFoldDB" id="A0A0D1WAE5"/>
<accession>A0A0D1WAE5</accession>
<feature type="transmembrane region" description="Helical" evidence="1">
    <location>
        <begin position="145"/>
        <end position="167"/>
    </location>
</feature>
<feature type="transmembrane region" description="Helical" evidence="1">
    <location>
        <begin position="116"/>
        <end position="139"/>
    </location>
</feature>
<dbReference type="PANTHER" id="PTHR42024">
    <property type="entry name" value="AMINO ACID PERMEASE_ SLC12A DOMAIN-CONTAINING PROTEIN"/>
    <property type="match status" value="1"/>
</dbReference>
<dbReference type="Proteomes" id="UP000053599">
    <property type="component" value="Unassembled WGS sequence"/>
</dbReference>
<evidence type="ECO:0000256" key="1">
    <source>
        <dbReference type="SAM" id="Phobius"/>
    </source>
</evidence>
<keyword evidence="1" id="KW-1133">Transmembrane helix</keyword>
<evidence type="ECO:0000313" key="2">
    <source>
        <dbReference type="EMBL" id="KIV85795.1"/>
    </source>
</evidence>
<dbReference type="PANTHER" id="PTHR42024:SF1">
    <property type="entry name" value="AMINO ACID PERMEASE_ SLC12A DOMAIN-CONTAINING PROTEIN"/>
    <property type="match status" value="1"/>
</dbReference>
<gene>
    <name evidence="2" type="ORF">PV11_01453</name>
</gene>
<evidence type="ECO:0000313" key="3">
    <source>
        <dbReference type="Proteomes" id="UP000053599"/>
    </source>
</evidence>
<name>A0A0D1WAE5_9EURO</name>